<proteinExistence type="inferred from homology"/>
<evidence type="ECO:0000259" key="3">
    <source>
        <dbReference type="Pfam" id="PF03061"/>
    </source>
</evidence>
<dbReference type="PANTHER" id="PTHR43240">
    <property type="entry name" value="1,4-DIHYDROXY-2-NAPHTHOYL-COA THIOESTERASE 1"/>
    <property type="match status" value="1"/>
</dbReference>
<dbReference type="KEGG" id="bbev:BBEV_1079"/>
<dbReference type="Gene3D" id="3.10.129.10">
    <property type="entry name" value="Hotdog Thioesterase"/>
    <property type="match status" value="1"/>
</dbReference>
<dbReference type="OrthoDB" id="328435at2"/>
<dbReference type="InterPro" id="IPR029069">
    <property type="entry name" value="HotDog_dom_sf"/>
</dbReference>
<dbReference type="NCBIfam" id="TIGR00369">
    <property type="entry name" value="unchar_dom_1"/>
    <property type="match status" value="1"/>
</dbReference>
<dbReference type="RefSeq" id="WP_069366609.1">
    <property type="nucleotide sequence ID" value="NZ_CP012502.1"/>
</dbReference>
<dbReference type="EMBL" id="CP012502">
    <property type="protein sequence ID" value="AOM82448.1"/>
    <property type="molecule type" value="Genomic_DNA"/>
</dbReference>
<dbReference type="Proteomes" id="UP000094463">
    <property type="component" value="Chromosome"/>
</dbReference>
<evidence type="ECO:0000256" key="1">
    <source>
        <dbReference type="ARBA" id="ARBA00008324"/>
    </source>
</evidence>
<dbReference type="GO" id="GO:0061522">
    <property type="term" value="F:1,4-dihydroxy-2-naphthoyl-CoA thioesterase activity"/>
    <property type="evidence" value="ECO:0007669"/>
    <property type="project" value="TreeGrafter"/>
</dbReference>
<dbReference type="GO" id="GO:0005829">
    <property type="term" value="C:cytosol"/>
    <property type="evidence" value="ECO:0007669"/>
    <property type="project" value="TreeGrafter"/>
</dbReference>
<organism evidence="4 5">
    <name type="scientific">Salisediminibacterium beveridgei</name>
    <dbReference type="NCBI Taxonomy" id="632773"/>
    <lineage>
        <taxon>Bacteria</taxon>
        <taxon>Bacillati</taxon>
        <taxon>Bacillota</taxon>
        <taxon>Bacilli</taxon>
        <taxon>Bacillales</taxon>
        <taxon>Bacillaceae</taxon>
        <taxon>Salisediminibacterium</taxon>
    </lineage>
</organism>
<keyword evidence="5" id="KW-1185">Reference proteome</keyword>
<dbReference type="InterPro" id="IPR006683">
    <property type="entry name" value="Thioestr_dom"/>
</dbReference>
<sequence length="145" mass="16179">MDREAWLKRADKAITAHEEGTPQLFLYELMGFEFQYDEEAETVAIKAPVTEITFNPVGFIHGGILHYLADTAMGHLCAAFLQAPAVSLELKTQYFSSAKDGHMHALASFKKRGKTIQFITCSVSDDEGNLLSETTGTFYRLPQSR</sequence>
<protein>
    <submittedName>
        <fullName evidence="4">Thioesterase Superfamily Protein</fullName>
    </submittedName>
</protein>
<dbReference type="PANTHER" id="PTHR43240:SF5">
    <property type="entry name" value="1,4-DIHYDROXY-2-NAPHTHOYL-COA THIOESTERASE 1"/>
    <property type="match status" value="1"/>
</dbReference>
<dbReference type="CDD" id="cd03443">
    <property type="entry name" value="PaaI_thioesterase"/>
    <property type="match status" value="1"/>
</dbReference>
<feature type="domain" description="Thioesterase" evidence="3">
    <location>
        <begin position="58"/>
        <end position="130"/>
    </location>
</feature>
<name>A0A1D7QU00_9BACI</name>
<evidence type="ECO:0000313" key="5">
    <source>
        <dbReference type="Proteomes" id="UP000094463"/>
    </source>
</evidence>
<accession>A0A1D7QU00</accession>
<dbReference type="AlphaFoldDB" id="A0A1D7QU00"/>
<dbReference type="SUPFAM" id="SSF54637">
    <property type="entry name" value="Thioesterase/thiol ester dehydrase-isomerase"/>
    <property type="match status" value="1"/>
</dbReference>
<evidence type="ECO:0000256" key="2">
    <source>
        <dbReference type="ARBA" id="ARBA00022801"/>
    </source>
</evidence>
<dbReference type="STRING" id="632773.BBEV_1079"/>
<reference evidence="4 5" key="1">
    <citation type="submission" date="2015-08" db="EMBL/GenBank/DDBJ databases">
        <title>The complete genome sequence of Bacillus beveridgei MLTeJB.</title>
        <authorList>
            <person name="Hanson T.E."/>
            <person name="Mesa C."/>
            <person name="Basesman S.M."/>
            <person name="Oremland R.S."/>
        </authorList>
    </citation>
    <scope>NUCLEOTIDE SEQUENCE [LARGE SCALE GENOMIC DNA]</scope>
    <source>
        <strain evidence="4 5">MLTeJB</strain>
    </source>
</reference>
<dbReference type="InterPro" id="IPR003736">
    <property type="entry name" value="PAAI_dom"/>
</dbReference>
<evidence type="ECO:0000313" key="4">
    <source>
        <dbReference type="EMBL" id="AOM82448.1"/>
    </source>
</evidence>
<dbReference type="Pfam" id="PF03061">
    <property type="entry name" value="4HBT"/>
    <property type="match status" value="1"/>
</dbReference>
<comment type="similarity">
    <text evidence="1">Belongs to the thioesterase PaaI family.</text>
</comment>
<keyword evidence="2" id="KW-0378">Hydrolase</keyword>
<gene>
    <name evidence="4" type="ORF">BBEV_1079</name>
</gene>